<accession>A0A1M3KXM6</accession>
<dbReference type="STRING" id="1895771.BGO89_10695"/>
<sequence>MSILLPLVVAITVGACGYLDKPRPMKMYCEAGPKNFIEQAAGVFDRNGYTITERRDEDGYLEAQDTTYQVLYRYVSLIRTWKVKHTGDTVVIHVSSVSERLDGSDVTQTWDKKWSGDEVKEWMRPIMNSLESVCGLGSPLRPR</sequence>
<name>A0A1M3KXM6_9BACT</name>
<dbReference type="AlphaFoldDB" id="A0A1M3KXM6"/>
<proteinExistence type="predicted"/>
<evidence type="ECO:0000313" key="1">
    <source>
        <dbReference type="EMBL" id="OJX56979.1"/>
    </source>
</evidence>
<dbReference type="EMBL" id="MKVH01000024">
    <property type="protein sequence ID" value="OJX56979.1"/>
    <property type="molecule type" value="Genomic_DNA"/>
</dbReference>
<gene>
    <name evidence="1" type="ORF">BGO89_10695</name>
</gene>
<evidence type="ECO:0000313" key="2">
    <source>
        <dbReference type="Proteomes" id="UP000184233"/>
    </source>
</evidence>
<comment type="caution">
    <text evidence="1">The sequence shown here is derived from an EMBL/GenBank/DDBJ whole genome shotgun (WGS) entry which is preliminary data.</text>
</comment>
<dbReference type="Proteomes" id="UP000184233">
    <property type="component" value="Unassembled WGS sequence"/>
</dbReference>
<organism evidence="1 2">
    <name type="scientific">Candidatus Kapaibacterium thiocyanatum</name>
    <dbReference type="NCBI Taxonomy" id="1895771"/>
    <lineage>
        <taxon>Bacteria</taxon>
        <taxon>Pseudomonadati</taxon>
        <taxon>Candidatus Kapaibacteriota</taxon>
        <taxon>Candidatus Kapaibacteriia</taxon>
        <taxon>Candidatus Kapaibacteriales</taxon>
        <taxon>Candidatus Kapaibacteriaceae</taxon>
        <taxon>Candidatus Kapaibacterium</taxon>
    </lineage>
</organism>
<protein>
    <submittedName>
        <fullName evidence="1">Uncharacterized protein</fullName>
    </submittedName>
</protein>
<reference evidence="1 2" key="1">
    <citation type="submission" date="2016-09" db="EMBL/GenBank/DDBJ databases">
        <title>Genome-resolved meta-omics ties microbial dynamics to process performance in biotechnology for thiocyanate degradation.</title>
        <authorList>
            <person name="Kantor R.S."/>
            <person name="Huddy R.J."/>
            <person name="Iyer R."/>
            <person name="Thomas B.C."/>
            <person name="Brown C.T."/>
            <person name="Anantharaman K."/>
            <person name="Tringe S."/>
            <person name="Hettich R.L."/>
            <person name="Harrison S.T."/>
            <person name="Banfield J.F."/>
        </authorList>
    </citation>
    <scope>NUCLEOTIDE SEQUENCE [LARGE SCALE GENOMIC DNA]</scope>
    <source>
        <strain evidence="1">59-99</strain>
    </source>
</reference>